<evidence type="ECO:0000313" key="7">
    <source>
        <dbReference type="Proteomes" id="UP000652198"/>
    </source>
</evidence>
<evidence type="ECO:0000313" key="6">
    <source>
        <dbReference type="EMBL" id="NPT46485.1"/>
    </source>
</evidence>
<keyword evidence="3 5" id="KW-1133">Transmembrane helix</keyword>
<dbReference type="InterPro" id="IPR012451">
    <property type="entry name" value="DUF1656"/>
</dbReference>
<proteinExistence type="predicted"/>
<organism evidence="6 7">
    <name type="scientific">Paraburkholderia solitsugae</name>
    <dbReference type="NCBI Taxonomy" id="2675748"/>
    <lineage>
        <taxon>Bacteria</taxon>
        <taxon>Pseudomonadati</taxon>
        <taxon>Pseudomonadota</taxon>
        <taxon>Betaproteobacteria</taxon>
        <taxon>Burkholderiales</taxon>
        <taxon>Burkholderiaceae</taxon>
        <taxon>Paraburkholderia</taxon>
    </lineage>
</organism>
<sequence>MIEDVDIVGIFAPAVVLLMLVAWMLNLAVKRVLEQIGFYRLVWHRHLFDLSLYVVILGVLVLFTVPRK</sequence>
<dbReference type="Pfam" id="PF07869">
    <property type="entry name" value="DUF1656"/>
    <property type="match status" value="1"/>
</dbReference>
<name>A0ABX2C3A3_9BURK</name>
<evidence type="ECO:0000256" key="4">
    <source>
        <dbReference type="ARBA" id="ARBA00023136"/>
    </source>
</evidence>
<feature type="transmembrane region" description="Helical" evidence="5">
    <location>
        <begin position="46"/>
        <end position="65"/>
    </location>
</feature>
<dbReference type="EMBL" id="WOEY01000134">
    <property type="protein sequence ID" value="NPT46485.1"/>
    <property type="molecule type" value="Genomic_DNA"/>
</dbReference>
<keyword evidence="4 5" id="KW-0472">Membrane</keyword>
<feature type="transmembrane region" description="Helical" evidence="5">
    <location>
        <begin position="7"/>
        <end position="26"/>
    </location>
</feature>
<comment type="caution">
    <text evidence="6">The sequence shown here is derived from an EMBL/GenBank/DDBJ whole genome shotgun (WGS) entry which is preliminary data.</text>
</comment>
<keyword evidence="1" id="KW-1003">Cell membrane</keyword>
<evidence type="ECO:0000256" key="1">
    <source>
        <dbReference type="ARBA" id="ARBA00022475"/>
    </source>
</evidence>
<reference evidence="6 7" key="1">
    <citation type="submission" date="2019-11" db="EMBL/GenBank/DDBJ databases">
        <title>Metabolism of dissolved organic matter in forest soils.</title>
        <authorList>
            <person name="Cyle K.T."/>
            <person name="Wilhelm R.C."/>
            <person name="Martinez C.E."/>
        </authorList>
    </citation>
    <scope>NUCLEOTIDE SEQUENCE [LARGE SCALE GENOMIC DNA]</scope>
    <source>
        <strain evidence="6 7">1N</strain>
    </source>
</reference>
<evidence type="ECO:0000256" key="5">
    <source>
        <dbReference type="SAM" id="Phobius"/>
    </source>
</evidence>
<dbReference type="Proteomes" id="UP000652198">
    <property type="component" value="Unassembled WGS sequence"/>
</dbReference>
<evidence type="ECO:0000256" key="3">
    <source>
        <dbReference type="ARBA" id="ARBA00022989"/>
    </source>
</evidence>
<evidence type="ECO:0000256" key="2">
    <source>
        <dbReference type="ARBA" id="ARBA00022692"/>
    </source>
</evidence>
<keyword evidence="7" id="KW-1185">Reference proteome</keyword>
<keyword evidence="2 5" id="KW-0812">Transmembrane</keyword>
<gene>
    <name evidence="6" type="ORF">GNZ12_35255</name>
</gene>
<accession>A0ABX2C3A3</accession>
<protein>
    <submittedName>
        <fullName evidence="6">DUF1656 domain-containing protein</fullName>
    </submittedName>
</protein>